<keyword evidence="2" id="KW-0805">Transcription regulation</keyword>
<dbReference type="InterPro" id="IPR007627">
    <property type="entry name" value="RNA_pol_sigma70_r2"/>
</dbReference>
<proteinExistence type="inferred from homology"/>
<accession>A0A2S0VR44</accession>
<keyword evidence="4" id="KW-0804">Transcription</keyword>
<dbReference type="OrthoDB" id="9797134at2"/>
<comment type="similarity">
    <text evidence="1">Belongs to the sigma-70 factor family. ECF subfamily.</text>
</comment>
<dbReference type="RefSeq" id="WP_108602727.1">
    <property type="nucleotide sequence ID" value="NZ_CP026604.1"/>
</dbReference>
<dbReference type="InterPro" id="IPR039425">
    <property type="entry name" value="RNA_pol_sigma-70-like"/>
</dbReference>
<dbReference type="InterPro" id="IPR014284">
    <property type="entry name" value="RNA_pol_sigma-70_dom"/>
</dbReference>
<name>A0A2S0VR44_9ALTE</name>
<dbReference type="PANTHER" id="PTHR43133">
    <property type="entry name" value="RNA POLYMERASE ECF-TYPE SIGMA FACTO"/>
    <property type="match status" value="1"/>
</dbReference>
<sequence length="173" mass="20028">MDKQHALFAAFIRQYQAGLRAFVRGLGVQSHAVDDIAQEAFLVAYRQLDKFDQDLDFGNWLRGIARNIVRNELRKNARQNRIMDESLSHFLINEFELNYEPSDYDGDEVKALTECISGLPDKSRSLIVKKYSEEQNTQALSEQFNMTATAIRLALMRIRNKLKACVDYRLGYE</sequence>
<organism evidence="6 7">
    <name type="scientific">Saccharobesus litoralis</name>
    <dbReference type="NCBI Taxonomy" id="2172099"/>
    <lineage>
        <taxon>Bacteria</taxon>
        <taxon>Pseudomonadati</taxon>
        <taxon>Pseudomonadota</taxon>
        <taxon>Gammaproteobacteria</taxon>
        <taxon>Alteromonadales</taxon>
        <taxon>Alteromonadaceae</taxon>
        <taxon>Saccharobesus</taxon>
    </lineage>
</organism>
<evidence type="ECO:0000256" key="1">
    <source>
        <dbReference type="ARBA" id="ARBA00010641"/>
    </source>
</evidence>
<evidence type="ECO:0000313" key="6">
    <source>
        <dbReference type="EMBL" id="AWB66669.1"/>
    </source>
</evidence>
<dbReference type="KEGG" id="cate:C2869_09605"/>
<dbReference type="InterPro" id="IPR013325">
    <property type="entry name" value="RNA_pol_sigma_r2"/>
</dbReference>
<dbReference type="SUPFAM" id="SSF88659">
    <property type="entry name" value="Sigma3 and sigma4 domains of RNA polymerase sigma factors"/>
    <property type="match status" value="1"/>
</dbReference>
<keyword evidence="3" id="KW-0731">Sigma factor</keyword>
<gene>
    <name evidence="6" type="ORF">C2869_09605</name>
</gene>
<dbReference type="Proteomes" id="UP000244441">
    <property type="component" value="Chromosome"/>
</dbReference>
<evidence type="ECO:0000256" key="4">
    <source>
        <dbReference type="ARBA" id="ARBA00023163"/>
    </source>
</evidence>
<dbReference type="NCBIfam" id="TIGR02989">
    <property type="entry name" value="Sig-70_gvs1"/>
    <property type="match status" value="1"/>
</dbReference>
<dbReference type="EMBL" id="CP026604">
    <property type="protein sequence ID" value="AWB66669.1"/>
    <property type="molecule type" value="Genomic_DNA"/>
</dbReference>
<reference evidence="6 7" key="1">
    <citation type="submission" date="2018-01" db="EMBL/GenBank/DDBJ databases">
        <title>Genome sequence of a Cantenovulum-like bacteria.</title>
        <authorList>
            <person name="Tan W.R."/>
            <person name="Lau N.-S."/>
            <person name="Go F."/>
            <person name="Amirul A.-A.A."/>
        </authorList>
    </citation>
    <scope>NUCLEOTIDE SEQUENCE [LARGE SCALE GENOMIC DNA]</scope>
    <source>
        <strain evidence="6 7">CCB-QB4</strain>
    </source>
</reference>
<dbReference type="NCBIfam" id="TIGR02937">
    <property type="entry name" value="sigma70-ECF"/>
    <property type="match status" value="1"/>
</dbReference>
<dbReference type="PANTHER" id="PTHR43133:SF51">
    <property type="entry name" value="RNA POLYMERASE SIGMA FACTOR"/>
    <property type="match status" value="1"/>
</dbReference>
<evidence type="ECO:0000256" key="3">
    <source>
        <dbReference type="ARBA" id="ARBA00023082"/>
    </source>
</evidence>
<evidence type="ECO:0000256" key="2">
    <source>
        <dbReference type="ARBA" id="ARBA00023015"/>
    </source>
</evidence>
<evidence type="ECO:0000313" key="7">
    <source>
        <dbReference type="Proteomes" id="UP000244441"/>
    </source>
</evidence>
<protein>
    <recommendedName>
        <fullName evidence="5">RNA polymerase sigma-70 region 2 domain-containing protein</fullName>
    </recommendedName>
</protein>
<dbReference type="InterPro" id="IPR036388">
    <property type="entry name" value="WH-like_DNA-bd_sf"/>
</dbReference>
<evidence type="ECO:0000259" key="5">
    <source>
        <dbReference type="Pfam" id="PF04542"/>
    </source>
</evidence>
<dbReference type="InterPro" id="IPR014331">
    <property type="entry name" value="RNA_pol_sigma70_ECF_RHOBA"/>
</dbReference>
<dbReference type="AlphaFoldDB" id="A0A2S0VR44"/>
<dbReference type="GO" id="GO:0006352">
    <property type="term" value="P:DNA-templated transcription initiation"/>
    <property type="evidence" value="ECO:0007669"/>
    <property type="project" value="InterPro"/>
</dbReference>
<dbReference type="SUPFAM" id="SSF88946">
    <property type="entry name" value="Sigma2 domain of RNA polymerase sigma factors"/>
    <property type="match status" value="1"/>
</dbReference>
<dbReference type="GO" id="GO:0016987">
    <property type="term" value="F:sigma factor activity"/>
    <property type="evidence" value="ECO:0007669"/>
    <property type="project" value="UniProtKB-KW"/>
</dbReference>
<keyword evidence="7" id="KW-1185">Reference proteome</keyword>
<dbReference type="Gene3D" id="1.10.1740.10">
    <property type="match status" value="1"/>
</dbReference>
<dbReference type="InterPro" id="IPR013324">
    <property type="entry name" value="RNA_pol_sigma_r3/r4-like"/>
</dbReference>
<dbReference type="Gene3D" id="1.10.10.10">
    <property type="entry name" value="Winged helix-like DNA-binding domain superfamily/Winged helix DNA-binding domain"/>
    <property type="match status" value="1"/>
</dbReference>
<dbReference type="Pfam" id="PF04542">
    <property type="entry name" value="Sigma70_r2"/>
    <property type="match status" value="1"/>
</dbReference>
<feature type="domain" description="RNA polymerase sigma-70 region 2" evidence="5">
    <location>
        <begin position="11"/>
        <end position="78"/>
    </location>
</feature>